<evidence type="ECO:0000313" key="3">
    <source>
        <dbReference type="EMBL" id="KAK3366572.1"/>
    </source>
</evidence>
<dbReference type="PANTHER" id="PTHR45982">
    <property type="entry name" value="REGULATOR OF CHROMOSOME CONDENSATION"/>
    <property type="match status" value="1"/>
</dbReference>
<dbReference type="SUPFAM" id="SSF50985">
    <property type="entry name" value="RCC1/BLIP-II"/>
    <property type="match status" value="1"/>
</dbReference>
<dbReference type="PANTHER" id="PTHR45982:SF1">
    <property type="entry name" value="REGULATOR OF CHROMOSOME CONDENSATION"/>
    <property type="match status" value="1"/>
</dbReference>
<dbReference type="InterPro" id="IPR000408">
    <property type="entry name" value="Reg_chr_condens"/>
</dbReference>
<dbReference type="GO" id="GO:0005085">
    <property type="term" value="F:guanyl-nucleotide exchange factor activity"/>
    <property type="evidence" value="ECO:0007669"/>
    <property type="project" value="TreeGrafter"/>
</dbReference>
<evidence type="ECO:0000313" key="4">
    <source>
        <dbReference type="Proteomes" id="UP001285441"/>
    </source>
</evidence>
<dbReference type="Pfam" id="PF00415">
    <property type="entry name" value="RCC1"/>
    <property type="match status" value="2"/>
</dbReference>
<protein>
    <submittedName>
        <fullName evidence="3">Regulator of chromosome condensation 1/beta-lactamase-inhibitor protein II</fullName>
    </submittedName>
</protein>
<feature type="repeat" description="RCC1" evidence="1">
    <location>
        <begin position="147"/>
        <end position="211"/>
    </location>
</feature>
<evidence type="ECO:0000256" key="2">
    <source>
        <dbReference type="SAM" id="MobiDB-lite"/>
    </source>
</evidence>
<comment type="caution">
    <text evidence="3">The sequence shown here is derived from an EMBL/GenBank/DDBJ whole genome shotgun (WGS) entry which is preliminary data.</text>
</comment>
<reference evidence="3" key="1">
    <citation type="journal article" date="2023" name="Mol. Phylogenet. Evol.">
        <title>Genome-scale phylogeny and comparative genomics of the fungal order Sordariales.</title>
        <authorList>
            <person name="Hensen N."/>
            <person name="Bonometti L."/>
            <person name="Westerberg I."/>
            <person name="Brannstrom I.O."/>
            <person name="Guillou S."/>
            <person name="Cros-Aarteil S."/>
            <person name="Calhoun S."/>
            <person name="Haridas S."/>
            <person name="Kuo A."/>
            <person name="Mondo S."/>
            <person name="Pangilinan J."/>
            <person name="Riley R."/>
            <person name="LaButti K."/>
            <person name="Andreopoulos B."/>
            <person name="Lipzen A."/>
            <person name="Chen C."/>
            <person name="Yan M."/>
            <person name="Daum C."/>
            <person name="Ng V."/>
            <person name="Clum A."/>
            <person name="Steindorff A."/>
            <person name="Ohm R.A."/>
            <person name="Martin F."/>
            <person name="Silar P."/>
            <person name="Natvig D.O."/>
            <person name="Lalanne C."/>
            <person name="Gautier V."/>
            <person name="Ament-Velasquez S.L."/>
            <person name="Kruys A."/>
            <person name="Hutchinson M.I."/>
            <person name="Powell A.J."/>
            <person name="Barry K."/>
            <person name="Miller A.N."/>
            <person name="Grigoriev I.V."/>
            <person name="Debuchy R."/>
            <person name="Gladieux P."/>
            <person name="Hiltunen Thoren M."/>
            <person name="Johannesson H."/>
        </authorList>
    </citation>
    <scope>NUCLEOTIDE SEQUENCE</scope>
    <source>
        <strain evidence="3">CBS 232.78</strain>
    </source>
</reference>
<dbReference type="PROSITE" id="PS50012">
    <property type="entry name" value="RCC1_3"/>
    <property type="match status" value="2"/>
</dbReference>
<dbReference type="InterPro" id="IPR009091">
    <property type="entry name" value="RCC1/BLIP-II"/>
</dbReference>
<feature type="repeat" description="RCC1" evidence="1">
    <location>
        <begin position="90"/>
        <end position="146"/>
    </location>
</feature>
<evidence type="ECO:0000256" key="1">
    <source>
        <dbReference type="PROSITE-ProRule" id="PRU00235"/>
    </source>
</evidence>
<dbReference type="AlphaFoldDB" id="A0AAE0JYY9"/>
<dbReference type="EMBL" id="JAULSW010000012">
    <property type="protein sequence ID" value="KAK3366572.1"/>
    <property type="molecule type" value="Genomic_DNA"/>
</dbReference>
<proteinExistence type="predicted"/>
<dbReference type="Proteomes" id="UP001285441">
    <property type="component" value="Unassembled WGS sequence"/>
</dbReference>
<feature type="region of interest" description="Disordered" evidence="2">
    <location>
        <begin position="1"/>
        <end position="24"/>
    </location>
</feature>
<gene>
    <name evidence="3" type="ORF">B0H63DRAFT_536747</name>
</gene>
<reference evidence="3" key="2">
    <citation type="submission" date="2023-06" db="EMBL/GenBank/DDBJ databases">
        <authorList>
            <consortium name="Lawrence Berkeley National Laboratory"/>
            <person name="Haridas S."/>
            <person name="Hensen N."/>
            <person name="Bonometti L."/>
            <person name="Westerberg I."/>
            <person name="Brannstrom I.O."/>
            <person name="Guillou S."/>
            <person name="Cros-Aarteil S."/>
            <person name="Calhoun S."/>
            <person name="Kuo A."/>
            <person name="Mondo S."/>
            <person name="Pangilinan J."/>
            <person name="Riley R."/>
            <person name="LaButti K."/>
            <person name="Andreopoulos B."/>
            <person name="Lipzen A."/>
            <person name="Chen C."/>
            <person name="Yanf M."/>
            <person name="Daum C."/>
            <person name="Ng V."/>
            <person name="Clum A."/>
            <person name="Steindorff A."/>
            <person name="Ohm R."/>
            <person name="Martin F."/>
            <person name="Silar P."/>
            <person name="Natvig D."/>
            <person name="Lalanne C."/>
            <person name="Gautier V."/>
            <person name="Ament-velasquez S.L."/>
            <person name="Kruys A."/>
            <person name="Hutchinson M.I."/>
            <person name="Powell A.J."/>
            <person name="Barry K."/>
            <person name="Miller A.N."/>
            <person name="Grigoriev I.V."/>
            <person name="Debuchy R."/>
            <person name="Gladieux P."/>
            <person name="Thoren M.H."/>
            <person name="Johannesson H."/>
        </authorList>
    </citation>
    <scope>NUCLEOTIDE SEQUENCE</scope>
    <source>
        <strain evidence="3">CBS 232.78</strain>
    </source>
</reference>
<accession>A0AAE0JYY9</accession>
<keyword evidence="4" id="KW-1185">Reference proteome</keyword>
<name>A0AAE0JYY9_9PEZI</name>
<sequence>MHEDGEEISSPNGAGGKKSAPEVPLENNTINKWGAAFNLGYPYGKAQECITDADPRAQLTRRLLERDIASALYPSGIGSLPDRARPPSSLVAPTIGLNNYAELGVSNEAGQDGGDILKPQFISSLEGYDVADIAGGEHHSLACTTDGQLLTWGRIDGRQVGQPEETYKEDNTVWDENNKPRILLYPQPVPSMQNIVQVAAGTDHSFAVTSECKVFSWAFRPITRPAMA</sequence>
<dbReference type="PROSITE" id="PS00626">
    <property type="entry name" value="RCC1_2"/>
    <property type="match status" value="1"/>
</dbReference>
<dbReference type="Gene3D" id="2.130.10.30">
    <property type="entry name" value="Regulator of chromosome condensation 1/beta-lactamase-inhibitor protein II"/>
    <property type="match status" value="1"/>
</dbReference>
<dbReference type="GO" id="GO:0005737">
    <property type="term" value="C:cytoplasm"/>
    <property type="evidence" value="ECO:0007669"/>
    <property type="project" value="TreeGrafter"/>
</dbReference>
<organism evidence="3 4">
    <name type="scientific">Podospora didyma</name>
    <dbReference type="NCBI Taxonomy" id="330526"/>
    <lineage>
        <taxon>Eukaryota</taxon>
        <taxon>Fungi</taxon>
        <taxon>Dikarya</taxon>
        <taxon>Ascomycota</taxon>
        <taxon>Pezizomycotina</taxon>
        <taxon>Sordariomycetes</taxon>
        <taxon>Sordariomycetidae</taxon>
        <taxon>Sordariales</taxon>
        <taxon>Podosporaceae</taxon>
        <taxon>Podospora</taxon>
    </lineage>
</organism>
<dbReference type="InterPro" id="IPR051553">
    <property type="entry name" value="Ran_GTPase-activating"/>
</dbReference>